<dbReference type="AlphaFoldDB" id="A0A1H5X0A5"/>
<dbReference type="Proteomes" id="UP000236754">
    <property type="component" value="Unassembled WGS sequence"/>
</dbReference>
<name>A0A1H5X0A5_9ACTN</name>
<protein>
    <recommendedName>
        <fullName evidence="1">DUF4937 domain-containing protein</fullName>
    </recommendedName>
</protein>
<reference evidence="2 3" key="1">
    <citation type="submission" date="2016-10" db="EMBL/GenBank/DDBJ databases">
        <authorList>
            <person name="de Groot N.N."/>
        </authorList>
    </citation>
    <scope>NUCLEOTIDE SEQUENCE [LARGE SCALE GENOMIC DNA]</scope>
    <source>
        <strain evidence="2 3">CGMCC 4.2023</strain>
    </source>
</reference>
<dbReference type="SUPFAM" id="SSF54909">
    <property type="entry name" value="Dimeric alpha+beta barrel"/>
    <property type="match status" value="1"/>
</dbReference>
<dbReference type="Pfam" id="PF16291">
    <property type="entry name" value="DUF4937"/>
    <property type="match status" value="1"/>
</dbReference>
<gene>
    <name evidence="2" type="ORF">SAMN05216223_10350</name>
</gene>
<dbReference type="RefSeq" id="WP_103884837.1">
    <property type="nucleotide sequence ID" value="NZ_FNVU01000003.1"/>
</dbReference>
<organism evidence="2 3">
    <name type="scientific">Actinacidiphila yanglinensis</name>
    <dbReference type="NCBI Taxonomy" id="310779"/>
    <lineage>
        <taxon>Bacteria</taxon>
        <taxon>Bacillati</taxon>
        <taxon>Actinomycetota</taxon>
        <taxon>Actinomycetes</taxon>
        <taxon>Kitasatosporales</taxon>
        <taxon>Streptomycetaceae</taxon>
        <taxon>Actinacidiphila</taxon>
    </lineage>
</organism>
<feature type="domain" description="DUF4937" evidence="1">
    <location>
        <begin position="2"/>
        <end position="86"/>
    </location>
</feature>
<proteinExistence type="predicted"/>
<dbReference type="InterPro" id="IPR011008">
    <property type="entry name" value="Dimeric_a/b-barrel"/>
</dbReference>
<dbReference type="InterPro" id="IPR032555">
    <property type="entry name" value="DUF4937"/>
</dbReference>
<evidence type="ECO:0000313" key="3">
    <source>
        <dbReference type="Proteomes" id="UP000236754"/>
    </source>
</evidence>
<evidence type="ECO:0000313" key="2">
    <source>
        <dbReference type="EMBL" id="SEG05222.1"/>
    </source>
</evidence>
<evidence type="ECO:0000259" key="1">
    <source>
        <dbReference type="Pfam" id="PF16291"/>
    </source>
</evidence>
<dbReference type="OrthoDB" id="2627153at2"/>
<sequence>MLVKWIRCGVVDRPGFDRGQRRWVALRQQPGFLGQGGGWSRSQPGVAHLFAFWDDRRSYDAFMAGPHDGVAAHQQGTYELLAVRLFQHRLDVKVGFKPRFTDTDLLRVALCKVRPERVDHFTQMQERVWNPAMAGSPGMLRGSFGQGETDDFLVLSMWNSATEHGKYREGAVERLSERADLDGDVISVAGDVVDVVQAWTV</sequence>
<accession>A0A1H5X0A5</accession>
<keyword evidence="3" id="KW-1185">Reference proteome</keyword>
<dbReference type="EMBL" id="FNVU01000003">
    <property type="protein sequence ID" value="SEG05222.1"/>
    <property type="molecule type" value="Genomic_DNA"/>
</dbReference>